<comment type="subcellular location">
    <subcellularLocation>
        <location evidence="1">Cell inner membrane</location>
    </subcellularLocation>
</comment>
<keyword evidence="12" id="KW-1185">Reference proteome</keyword>
<evidence type="ECO:0000256" key="7">
    <source>
        <dbReference type="ARBA" id="ARBA00022927"/>
    </source>
</evidence>
<evidence type="ECO:0000256" key="2">
    <source>
        <dbReference type="ARBA" id="ARBA00007246"/>
    </source>
</evidence>
<dbReference type="InterPro" id="IPR049031">
    <property type="entry name" value="T2SSK_SAM-like_1st"/>
</dbReference>
<evidence type="ECO:0000313" key="11">
    <source>
        <dbReference type="EMBL" id="SHN64887.1"/>
    </source>
</evidence>
<keyword evidence="6" id="KW-0812">Transmembrane</keyword>
<dbReference type="InterPro" id="IPR038072">
    <property type="entry name" value="GspK_central_sf"/>
</dbReference>
<comment type="similarity">
    <text evidence="2">Belongs to the GSP K family.</text>
</comment>
<keyword evidence="8" id="KW-1133">Transmembrane helix</keyword>
<dbReference type="GO" id="GO:0005886">
    <property type="term" value="C:plasma membrane"/>
    <property type="evidence" value="ECO:0007669"/>
    <property type="project" value="UniProtKB-SubCell"/>
</dbReference>
<dbReference type="AlphaFoldDB" id="A0A1M7T2K6"/>
<keyword evidence="7" id="KW-0653">Protein transport</keyword>
<evidence type="ECO:0000313" key="12">
    <source>
        <dbReference type="Proteomes" id="UP000184096"/>
    </source>
</evidence>
<keyword evidence="3" id="KW-0813">Transport</keyword>
<dbReference type="GO" id="GO:0009306">
    <property type="term" value="P:protein secretion"/>
    <property type="evidence" value="ECO:0007669"/>
    <property type="project" value="InterPro"/>
</dbReference>
<dbReference type="InterPro" id="IPR005628">
    <property type="entry name" value="GspK"/>
</dbReference>
<evidence type="ECO:0000256" key="9">
    <source>
        <dbReference type="ARBA" id="ARBA00023136"/>
    </source>
</evidence>
<dbReference type="Pfam" id="PF21687">
    <property type="entry name" value="T2SSK_1st"/>
    <property type="match status" value="1"/>
</dbReference>
<evidence type="ECO:0000256" key="6">
    <source>
        <dbReference type="ARBA" id="ARBA00022692"/>
    </source>
</evidence>
<evidence type="ECO:0000256" key="3">
    <source>
        <dbReference type="ARBA" id="ARBA00022448"/>
    </source>
</evidence>
<name>A0A1M7T2K6_9BRAD</name>
<feature type="domain" description="T2SS protein K first SAM-like" evidence="10">
    <location>
        <begin position="106"/>
        <end position="207"/>
    </location>
</feature>
<keyword evidence="5" id="KW-0997">Cell inner membrane</keyword>
<keyword evidence="4" id="KW-1003">Cell membrane</keyword>
<keyword evidence="9" id="KW-0472">Membrane</keyword>
<dbReference type="Proteomes" id="UP000184096">
    <property type="component" value="Chromosome I"/>
</dbReference>
<gene>
    <name evidence="11" type="ORF">SAMN05444170_0638</name>
</gene>
<dbReference type="OrthoDB" id="8084719at2"/>
<accession>A0A1M7T2K6</accession>
<dbReference type="PANTHER" id="PTHR38831">
    <property type="entry name" value="TYPE II SECRETION SYSTEM PROTEIN K"/>
    <property type="match status" value="1"/>
</dbReference>
<organism evidence="11 12">
    <name type="scientific">Bradyrhizobium erythrophlei</name>
    <dbReference type="NCBI Taxonomy" id="1437360"/>
    <lineage>
        <taxon>Bacteria</taxon>
        <taxon>Pseudomonadati</taxon>
        <taxon>Pseudomonadota</taxon>
        <taxon>Alphaproteobacteria</taxon>
        <taxon>Hyphomicrobiales</taxon>
        <taxon>Nitrobacteraceae</taxon>
        <taxon>Bradyrhizobium</taxon>
    </lineage>
</organism>
<protein>
    <submittedName>
        <fullName evidence="11">General secretion pathway protein K</fullName>
    </submittedName>
</protein>
<sequence>MMWPVRQTAPSAQRGFIIIAVLWILVALSALATIFSVYLANSARALGVTDIDVQTEALTSASLELTAYQLLLADEKSRPAQGSFRFKLDNAEAAVTYASEAARVDLNHAPKEMLDGLFEVLGVEPKAAGDLAERIVGWRTEPKSSAGSNTPSATAPIKSDDEGALYLAAGLNYAPRGAPFAHVNELSLVLGATPAIVERVLPFVTVFSKSADVDVLLARPEVIAALPGMTPEVLNDFLKQRPSLPRDQKAIAAALGAAAKDGATLPDSKVFRVTTTLRFSNGRRAASEAVISLGSTEAKDAKDDKPKQPYSVLSWQDLAESVVRPFRQAGG</sequence>
<dbReference type="PANTHER" id="PTHR38831:SF2">
    <property type="entry name" value="TYPE II SECRETION SYSTEM PROTEIN K"/>
    <property type="match status" value="1"/>
</dbReference>
<dbReference type="EMBL" id="LT670849">
    <property type="protein sequence ID" value="SHN64887.1"/>
    <property type="molecule type" value="Genomic_DNA"/>
</dbReference>
<dbReference type="SUPFAM" id="SSF158544">
    <property type="entry name" value="GspK insert domain-like"/>
    <property type="match status" value="1"/>
</dbReference>
<evidence type="ECO:0000256" key="8">
    <source>
        <dbReference type="ARBA" id="ARBA00022989"/>
    </source>
</evidence>
<evidence type="ECO:0000256" key="5">
    <source>
        <dbReference type="ARBA" id="ARBA00022519"/>
    </source>
</evidence>
<dbReference type="Gene3D" id="1.10.40.60">
    <property type="entry name" value="EpsJ-like"/>
    <property type="match status" value="1"/>
</dbReference>
<proteinExistence type="inferred from homology"/>
<evidence type="ECO:0000259" key="10">
    <source>
        <dbReference type="Pfam" id="PF21687"/>
    </source>
</evidence>
<evidence type="ECO:0000256" key="4">
    <source>
        <dbReference type="ARBA" id="ARBA00022475"/>
    </source>
</evidence>
<evidence type="ECO:0000256" key="1">
    <source>
        <dbReference type="ARBA" id="ARBA00004533"/>
    </source>
</evidence>
<dbReference type="RefSeq" id="WP_072816660.1">
    <property type="nucleotide sequence ID" value="NZ_LT670849.1"/>
</dbReference>
<reference evidence="12" key="1">
    <citation type="submission" date="2016-11" db="EMBL/GenBank/DDBJ databases">
        <authorList>
            <person name="Varghese N."/>
            <person name="Submissions S."/>
        </authorList>
    </citation>
    <scope>NUCLEOTIDE SEQUENCE [LARGE SCALE GENOMIC DNA]</scope>
    <source>
        <strain evidence="12">GAS401</strain>
    </source>
</reference>